<dbReference type="PANTHER" id="PTHR37483">
    <property type="entry name" value="UPF0125 PROTEIN RATB"/>
    <property type="match status" value="1"/>
</dbReference>
<evidence type="ECO:0000313" key="3">
    <source>
        <dbReference type="EMBL" id="MEO3714690.1"/>
    </source>
</evidence>
<comment type="caution">
    <text evidence="3">The sequence shown here is derived from an EMBL/GenBank/DDBJ whole genome shotgun (WGS) entry which is preliminary data.</text>
</comment>
<dbReference type="SUPFAM" id="SSF54285">
    <property type="entry name" value="MoaD/ThiS"/>
    <property type="match status" value="1"/>
</dbReference>
<dbReference type="InterPro" id="IPR016155">
    <property type="entry name" value="Mopterin_synth/thiamin_S_b"/>
</dbReference>
<dbReference type="Gene3D" id="3.10.20.280">
    <property type="entry name" value="RnfH-like"/>
    <property type="match status" value="1"/>
</dbReference>
<dbReference type="Proteomes" id="UP001462640">
    <property type="component" value="Unassembled WGS sequence"/>
</dbReference>
<evidence type="ECO:0000256" key="2">
    <source>
        <dbReference type="HAMAP-Rule" id="MF_00460"/>
    </source>
</evidence>
<dbReference type="RefSeq" id="WP_347611766.1">
    <property type="nucleotide sequence ID" value="NZ_JBDPZC010000009.1"/>
</dbReference>
<proteinExistence type="inferred from homology"/>
<name>A0ABV0GI08_9BURK</name>
<dbReference type="EMBL" id="JBDPZC010000009">
    <property type="protein sequence ID" value="MEO3714690.1"/>
    <property type="molecule type" value="Genomic_DNA"/>
</dbReference>
<sequence length="117" mass="12730">MAPAESAAIRIELVWSPRPGCVQAEPLLLAAGSTVSQALSASPRFAQDRAGLEAGGPLCVGVWGRQQTLETVLRDRDRVEVYRPLSVDPKEARRLRYRATGRRIVSRHRPLSGKTGG</sequence>
<dbReference type="InterPro" id="IPR037021">
    <property type="entry name" value="RnfH_sf"/>
</dbReference>
<dbReference type="Pfam" id="PF03658">
    <property type="entry name" value="Ub-RnfH"/>
    <property type="match status" value="1"/>
</dbReference>
<keyword evidence="4" id="KW-1185">Reference proteome</keyword>
<reference evidence="3 4" key="1">
    <citation type="submission" date="2024-05" db="EMBL/GenBank/DDBJ databases">
        <title>Roseateles sp. 2.12 16S ribosomal RNA gene Genome sequencing and assembly.</title>
        <authorList>
            <person name="Woo H."/>
        </authorList>
    </citation>
    <scope>NUCLEOTIDE SEQUENCE [LARGE SCALE GENOMIC DNA]</scope>
    <source>
        <strain evidence="3 4">2.12</strain>
    </source>
</reference>
<gene>
    <name evidence="3" type="ORF">ABDJ40_18115</name>
</gene>
<evidence type="ECO:0000256" key="1">
    <source>
        <dbReference type="ARBA" id="ARBA00010645"/>
    </source>
</evidence>
<dbReference type="PANTHER" id="PTHR37483:SF1">
    <property type="entry name" value="UPF0125 PROTEIN RATB"/>
    <property type="match status" value="1"/>
</dbReference>
<dbReference type="InterPro" id="IPR005346">
    <property type="entry name" value="RnfH"/>
</dbReference>
<comment type="similarity">
    <text evidence="1 2">Belongs to the UPF0125 (RnfH) family.</text>
</comment>
<organism evidence="3 4">
    <name type="scientific">Roseateles flavus</name>
    <dbReference type="NCBI Taxonomy" id="3149041"/>
    <lineage>
        <taxon>Bacteria</taxon>
        <taxon>Pseudomonadati</taxon>
        <taxon>Pseudomonadota</taxon>
        <taxon>Betaproteobacteria</taxon>
        <taxon>Burkholderiales</taxon>
        <taxon>Sphaerotilaceae</taxon>
        <taxon>Roseateles</taxon>
    </lineage>
</organism>
<protein>
    <recommendedName>
        <fullName evidence="2">UPF0125 protein ABDJ40_18115</fullName>
    </recommendedName>
</protein>
<evidence type="ECO:0000313" key="4">
    <source>
        <dbReference type="Proteomes" id="UP001462640"/>
    </source>
</evidence>
<accession>A0ABV0GI08</accession>
<dbReference type="HAMAP" id="MF_00460">
    <property type="entry name" value="UPF0125_RnfH"/>
    <property type="match status" value="1"/>
</dbReference>